<dbReference type="Proteomes" id="UP001221686">
    <property type="component" value="Unassembled WGS sequence"/>
</dbReference>
<evidence type="ECO:0000313" key="1">
    <source>
        <dbReference type="EMBL" id="MDC0722061.1"/>
    </source>
</evidence>
<organism evidence="1 2">
    <name type="scientific">Nannocystis bainbridge</name>
    <dbReference type="NCBI Taxonomy" id="2995303"/>
    <lineage>
        <taxon>Bacteria</taxon>
        <taxon>Pseudomonadati</taxon>
        <taxon>Myxococcota</taxon>
        <taxon>Polyangia</taxon>
        <taxon>Nannocystales</taxon>
        <taxon>Nannocystaceae</taxon>
        <taxon>Nannocystis</taxon>
    </lineage>
</organism>
<gene>
    <name evidence="1" type="ORF">POL25_34460</name>
</gene>
<dbReference type="InterPro" id="IPR025961">
    <property type="entry name" value="Metal_resist"/>
</dbReference>
<accession>A0ABT5E865</accession>
<dbReference type="RefSeq" id="WP_272090558.1">
    <property type="nucleotide sequence ID" value="NZ_JAQNDL010000003.1"/>
</dbReference>
<name>A0ABT5E865_9BACT</name>
<dbReference type="Gene3D" id="1.20.120.1490">
    <property type="match status" value="1"/>
</dbReference>
<reference evidence="1 2" key="1">
    <citation type="submission" date="2022-11" db="EMBL/GenBank/DDBJ databases">
        <title>Minimal conservation of predation-associated metabolite biosynthetic gene clusters underscores biosynthetic potential of Myxococcota including descriptions for ten novel species: Archangium lansinium sp. nov., Myxococcus landrumus sp. nov., Nannocystis bai.</title>
        <authorList>
            <person name="Ahearne A."/>
            <person name="Stevens C."/>
            <person name="Dowd S."/>
        </authorList>
    </citation>
    <scope>NUCLEOTIDE SEQUENCE [LARGE SCALE GENOMIC DNA]</scope>
    <source>
        <strain evidence="1 2">BB15-2</strain>
    </source>
</reference>
<comment type="caution">
    <text evidence="1">The sequence shown here is derived from an EMBL/GenBank/DDBJ whole genome shotgun (WGS) entry which is preliminary data.</text>
</comment>
<sequence length="173" mass="18767">MHPWFSAWRGFARRVAPSRHYGYEGAVCGGFGRGRCGDSDGPGGDGGEPGGGPEGFFWGGGPFGVRRPLRFLAYKLGLDERQVSELAVILDGLKVERAQAELDLRRTSGGYADLLAAETFDEAAASAIAAERTRSAERVQKAVQVAVGKIHALLAEEQRRRFVYMLRTGLVRL</sequence>
<evidence type="ECO:0000313" key="2">
    <source>
        <dbReference type="Proteomes" id="UP001221686"/>
    </source>
</evidence>
<keyword evidence="2" id="KW-1185">Reference proteome</keyword>
<protein>
    <submittedName>
        <fullName evidence="1">Periplasmic heavy metal sensor</fullName>
    </submittedName>
</protein>
<proteinExistence type="predicted"/>
<dbReference type="Pfam" id="PF13801">
    <property type="entry name" value="Metal_resist"/>
    <property type="match status" value="1"/>
</dbReference>
<dbReference type="EMBL" id="JAQNDL010000003">
    <property type="protein sequence ID" value="MDC0722061.1"/>
    <property type="molecule type" value="Genomic_DNA"/>
</dbReference>